<evidence type="ECO:0000313" key="1">
    <source>
        <dbReference type="EMBL" id="CAJ0557383.1"/>
    </source>
</evidence>
<name>A0AA36C4K1_9BILA</name>
<gene>
    <name evidence="1" type="ORF">MSPICULIGERA_LOCUS141</name>
</gene>
<protein>
    <submittedName>
        <fullName evidence="1">Uncharacterized protein</fullName>
    </submittedName>
</protein>
<proteinExistence type="predicted"/>
<comment type="caution">
    <text evidence="1">The sequence shown here is derived from an EMBL/GenBank/DDBJ whole genome shotgun (WGS) entry which is preliminary data.</text>
</comment>
<accession>A0AA36C4K1</accession>
<evidence type="ECO:0000313" key="2">
    <source>
        <dbReference type="Proteomes" id="UP001177023"/>
    </source>
</evidence>
<organism evidence="1 2">
    <name type="scientific">Mesorhabditis spiculigera</name>
    <dbReference type="NCBI Taxonomy" id="96644"/>
    <lineage>
        <taxon>Eukaryota</taxon>
        <taxon>Metazoa</taxon>
        <taxon>Ecdysozoa</taxon>
        <taxon>Nematoda</taxon>
        <taxon>Chromadorea</taxon>
        <taxon>Rhabditida</taxon>
        <taxon>Rhabditina</taxon>
        <taxon>Rhabditomorpha</taxon>
        <taxon>Rhabditoidea</taxon>
        <taxon>Rhabditidae</taxon>
        <taxon>Mesorhabditinae</taxon>
        <taxon>Mesorhabditis</taxon>
    </lineage>
</organism>
<dbReference type="EMBL" id="CATQJA010000008">
    <property type="protein sequence ID" value="CAJ0557383.1"/>
    <property type="molecule type" value="Genomic_DNA"/>
</dbReference>
<feature type="non-terminal residue" evidence="1">
    <location>
        <position position="106"/>
    </location>
</feature>
<keyword evidence="2" id="KW-1185">Reference proteome</keyword>
<sequence>MGIWVLPVVGQARFDGKLVGFVEICVSTAGVKRCLAKSDVHQSIRVLRADWQVTHASAQQVDVACTLQTVVRSTGKASATGTGQCRIHARFGFPNGGYHRDCSLSP</sequence>
<reference evidence="1" key="1">
    <citation type="submission" date="2023-06" db="EMBL/GenBank/DDBJ databases">
        <authorList>
            <person name="Delattre M."/>
        </authorList>
    </citation>
    <scope>NUCLEOTIDE SEQUENCE</scope>
    <source>
        <strain evidence="1">AF72</strain>
    </source>
</reference>
<dbReference type="Proteomes" id="UP001177023">
    <property type="component" value="Unassembled WGS sequence"/>
</dbReference>
<dbReference type="AlphaFoldDB" id="A0AA36C4K1"/>